<reference evidence="1 2" key="1">
    <citation type="submission" date="2021-03" db="EMBL/GenBank/DDBJ databases">
        <title>novel species isolated from a fishpond in China.</title>
        <authorList>
            <person name="Lu H."/>
            <person name="Cai Z."/>
        </authorList>
    </citation>
    <scope>NUCLEOTIDE SEQUENCE [LARGE SCALE GENOMIC DNA]</scope>
    <source>
        <strain evidence="1 2">Y57</strain>
    </source>
</reference>
<dbReference type="Proteomes" id="UP000663992">
    <property type="component" value="Unassembled WGS sequence"/>
</dbReference>
<proteinExistence type="predicted"/>
<sequence length="224" mass="25015">MISRYKWYEVRLPIDTKEFIRKLQTNTYTPASNFGFIVDESNFRFRFIWESTINTTLLDSEGNPQNQEISTINSQDVAIIIGARIMFRVESPARSTRELMNSLEKIIGFGFSCQPISLRDQDIQSALAGVDNKNLNSLKVSGSLRGAKALARIEIASKEGLNPSEIEILKSGEYVVEAALYDVSFKGVRGQIGFSKAGTCKLSGPLKELLLSKIEKVLLDRLKA</sequence>
<keyword evidence="2" id="KW-1185">Reference proteome</keyword>
<organism evidence="1 2">
    <name type="scientific">Bowmanella yangjiangensis</name>
    <dbReference type="NCBI Taxonomy" id="2811230"/>
    <lineage>
        <taxon>Bacteria</taxon>
        <taxon>Pseudomonadati</taxon>
        <taxon>Pseudomonadota</taxon>
        <taxon>Gammaproteobacteria</taxon>
        <taxon>Alteromonadales</taxon>
        <taxon>Alteromonadaceae</taxon>
        <taxon>Bowmanella</taxon>
    </lineage>
</organism>
<dbReference type="RefSeq" id="WP_206596420.1">
    <property type="nucleotide sequence ID" value="NZ_JAFKCS010000079.1"/>
</dbReference>
<name>A0ABS3CZE5_9ALTE</name>
<protein>
    <submittedName>
        <fullName evidence="1">Uncharacterized protein</fullName>
    </submittedName>
</protein>
<comment type="caution">
    <text evidence="1">The sequence shown here is derived from an EMBL/GenBank/DDBJ whole genome shotgun (WGS) entry which is preliminary data.</text>
</comment>
<gene>
    <name evidence="1" type="ORF">J0A65_21750</name>
</gene>
<dbReference type="EMBL" id="JAFKCS010000079">
    <property type="protein sequence ID" value="MBN7822502.1"/>
    <property type="molecule type" value="Genomic_DNA"/>
</dbReference>
<accession>A0ABS3CZE5</accession>
<evidence type="ECO:0000313" key="1">
    <source>
        <dbReference type="EMBL" id="MBN7822502.1"/>
    </source>
</evidence>
<evidence type="ECO:0000313" key="2">
    <source>
        <dbReference type="Proteomes" id="UP000663992"/>
    </source>
</evidence>